<keyword evidence="7" id="KW-1185">Reference proteome</keyword>
<dbReference type="SUPFAM" id="SSF53335">
    <property type="entry name" value="S-adenosyl-L-methionine-dependent methyltransferases"/>
    <property type="match status" value="1"/>
</dbReference>
<comment type="similarity">
    <text evidence="1 4">Belongs to the N(4)/N(6)-methyltransferase family.</text>
</comment>
<evidence type="ECO:0000256" key="3">
    <source>
        <dbReference type="ARBA" id="ARBA00022679"/>
    </source>
</evidence>
<dbReference type="InterPro" id="IPR002052">
    <property type="entry name" value="DNA_methylase_N6_adenine_CS"/>
</dbReference>
<gene>
    <name evidence="6" type="ORF">E5K02_10355</name>
</gene>
<dbReference type="AlphaFoldDB" id="A0A4Z0QK04"/>
<dbReference type="RefSeq" id="WP_135394642.1">
    <property type="nucleotide sequence ID" value="NZ_SRMB01000001.1"/>
</dbReference>
<evidence type="ECO:0000259" key="5">
    <source>
        <dbReference type="Pfam" id="PF01555"/>
    </source>
</evidence>
<sequence length="250" mass="28109">MYALHHQDCLQVMASLPDGSVDAIIADPPYLTTNLHFDQGAFNWSAWWVQARRVLKDNGVVVLFAADLFTLDLIQSNREWYRYRMVWAKSRASRFLDAAWRPLAGHEDLIVFAPNIKAATYNAQKQQTSRNVGRVKRKPDVAQHYQQHRGGEYNDTGERHPTTVLDFASVPTVNCAHPTEKPVDLLRWLVSTYTNEGDTVLDCFAGSGSTGHACLVEGRRFIGCELHLEYYTAALTRLQAIAATPTLFAA</sequence>
<protein>
    <recommendedName>
        <fullName evidence="4">Methyltransferase</fullName>
        <ecNumber evidence="4">2.1.1.-</ecNumber>
    </recommendedName>
</protein>
<proteinExistence type="inferred from homology"/>
<evidence type="ECO:0000256" key="2">
    <source>
        <dbReference type="ARBA" id="ARBA00022603"/>
    </source>
</evidence>
<dbReference type="EMBL" id="SRMB01000001">
    <property type="protein sequence ID" value="TGE29836.1"/>
    <property type="molecule type" value="Genomic_DNA"/>
</dbReference>
<dbReference type="Proteomes" id="UP000298471">
    <property type="component" value="Unassembled WGS sequence"/>
</dbReference>
<evidence type="ECO:0000256" key="4">
    <source>
        <dbReference type="RuleBase" id="RU362026"/>
    </source>
</evidence>
<evidence type="ECO:0000313" key="7">
    <source>
        <dbReference type="Proteomes" id="UP000298471"/>
    </source>
</evidence>
<feature type="domain" description="DNA methylase N-4/N-6" evidence="5">
    <location>
        <begin position="21"/>
        <end position="234"/>
    </location>
</feature>
<dbReference type="PROSITE" id="PS00092">
    <property type="entry name" value="N6_MTASE"/>
    <property type="match status" value="1"/>
</dbReference>
<dbReference type="Gene3D" id="3.40.50.150">
    <property type="entry name" value="Vaccinia Virus protein VP39"/>
    <property type="match status" value="1"/>
</dbReference>
<comment type="caution">
    <text evidence="6">The sequence shown here is derived from an EMBL/GenBank/DDBJ whole genome shotgun (WGS) entry which is preliminary data.</text>
</comment>
<dbReference type="GO" id="GO:0008170">
    <property type="term" value="F:N-methyltransferase activity"/>
    <property type="evidence" value="ECO:0007669"/>
    <property type="project" value="InterPro"/>
</dbReference>
<dbReference type="InterPro" id="IPR001091">
    <property type="entry name" value="RM_Methyltransferase"/>
</dbReference>
<keyword evidence="3 6" id="KW-0808">Transferase</keyword>
<dbReference type="GO" id="GO:0003677">
    <property type="term" value="F:DNA binding"/>
    <property type="evidence" value="ECO:0007669"/>
    <property type="project" value="InterPro"/>
</dbReference>
<dbReference type="GO" id="GO:0032259">
    <property type="term" value="P:methylation"/>
    <property type="evidence" value="ECO:0007669"/>
    <property type="project" value="UniProtKB-KW"/>
</dbReference>
<dbReference type="InterPro" id="IPR029063">
    <property type="entry name" value="SAM-dependent_MTases_sf"/>
</dbReference>
<dbReference type="PRINTS" id="PR00508">
    <property type="entry name" value="S21N4MTFRASE"/>
</dbReference>
<dbReference type="Pfam" id="PF01555">
    <property type="entry name" value="N6_N4_Mtase"/>
    <property type="match status" value="1"/>
</dbReference>
<name>A0A4Z0QK04_9BACT</name>
<dbReference type="InterPro" id="IPR002941">
    <property type="entry name" value="DNA_methylase_N4/N6"/>
</dbReference>
<dbReference type="OrthoDB" id="1273118at2"/>
<organism evidence="6 7">
    <name type="scientific">Hymenobacter metallicola</name>
    <dbReference type="NCBI Taxonomy" id="2563114"/>
    <lineage>
        <taxon>Bacteria</taxon>
        <taxon>Pseudomonadati</taxon>
        <taxon>Bacteroidota</taxon>
        <taxon>Cytophagia</taxon>
        <taxon>Cytophagales</taxon>
        <taxon>Hymenobacteraceae</taxon>
        <taxon>Hymenobacter</taxon>
    </lineage>
</organism>
<reference evidence="6 7" key="1">
    <citation type="submission" date="2019-04" db="EMBL/GenBank/DDBJ databases">
        <authorList>
            <person name="Feng G."/>
            <person name="Zhang J."/>
            <person name="Zhu H."/>
        </authorList>
    </citation>
    <scope>NUCLEOTIDE SEQUENCE [LARGE SCALE GENOMIC DNA]</scope>
    <source>
        <strain evidence="6 7">9PBR-1</strain>
    </source>
</reference>
<evidence type="ECO:0000313" key="6">
    <source>
        <dbReference type="EMBL" id="TGE29836.1"/>
    </source>
</evidence>
<keyword evidence="2 6" id="KW-0489">Methyltransferase</keyword>
<evidence type="ECO:0000256" key="1">
    <source>
        <dbReference type="ARBA" id="ARBA00006594"/>
    </source>
</evidence>
<accession>A0A4Z0QK04</accession>
<dbReference type="EC" id="2.1.1.-" evidence="4"/>